<accession>A0A6J4VL16</accession>
<proteinExistence type="predicted"/>
<evidence type="ECO:0000313" key="1">
    <source>
        <dbReference type="EMBL" id="CAA9581066.1"/>
    </source>
</evidence>
<organism evidence="1">
    <name type="scientific">uncultured Thermomicrobiales bacterium</name>
    <dbReference type="NCBI Taxonomy" id="1645740"/>
    <lineage>
        <taxon>Bacteria</taxon>
        <taxon>Pseudomonadati</taxon>
        <taxon>Thermomicrobiota</taxon>
        <taxon>Thermomicrobia</taxon>
        <taxon>Thermomicrobiales</taxon>
        <taxon>environmental samples</taxon>
    </lineage>
</organism>
<dbReference type="AlphaFoldDB" id="A0A6J4VL16"/>
<name>A0A6J4VL16_9BACT</name>
<dbReference type="EMBL" id="CADCWF010000344">
    <property type="protein sequence ID" value="CAA9581066.1"/>
    <property type="molecule type" value="Genomic_DNA"/>
</dbReference>
<protein>
    <submittedName>
        <fullName evidence="1">Uncharacterized protein</fullName>
    </submittedName>
</protein>
<reference evidence="1" key="1">
    <citation type="submission" date="2020-02" db="EMBL/GenBank/DDBJ databases">
        <authorList>
            <person name="Meier V. D."/>
        </authorList>
    </citation>
    <scope>NUCLEOTIDE SEQUENCE</scope>
    <source>
        <strain evidence="1">AVDCRST_MAG59</strain>
    </source>
</reference>
<sequence>MERVPPGLTSEGVREAVAGLPDAEVWLQARVLHESPQETAILYVATDAKGWPLVAADDRPVKLEAKARRHADVLSGQRFRVR</sequence>
<gene>
    <name evidence="1" type="ORF">AVDCRST_MAG59-4725</name>
</gene>